<protein>
    <submittedName>
        <fullName evidence="2">Uncharacterized protein</fullName>
    </submittedName>
</protein>
<proteinExistence type="predicted"/>
<evidence type="ECO:0000256" key="1">
    <source>
        <dbReference type="SAM" id="MobiDB-lite"/>
    </source>
</evidence>
<dbReference type="EMBL" id="NAJO01000034">
    <property type="protein sequence ID" value="OQO00610.1"/>
    <property type="molecule type" value="Genomic_DNA"/>
</dbReference>
<feature type="region of interest" description="Disordered" evidence="1">
    <location>
        <begin position="1"/>
        <end position="38"/>
    </location>
</feature>
<evidence type="ECO:0000313" key="3">
    <source>
        <dbReference type="Proteomes" id="UP000192596"/>
    </source>
</evidence>
<feature type="compositionally biased region" description="Basic and acidic residues" evidence="1">
    <location>
        <begin position="28"/>
        <end position="38"/>
    </location>
</feature>
<sequence length="273" mass="29647">MSSECETPRLRSSSPVGLPGTPCVRGRRNSDGDLLHGDFGETDSDVAMSSLSAPALLSSDPVHYDPFLDYHSDDFTMPSSPPAPKIEPATEMEIRIDLNQTLDPALKRAFHNLQMFAPGNCSFFIGNLPNNMRDDNRLHTMIVAYFRQFGHCEVDILHGWVTSPDGRRVRVPTAIVQFQYPLAVHSMLIFPSRGPVLCATGAVPTVYDLAGLATGRGKIETIQTGVVVPHVVSPIYAGMVASFMTFEAYGAFVAARDAFMAGAAGPDYIFFSS</sequence>
<dbReference type="Proteomes" id="UP000192596">
    <property type="component" value="Unassembled WGS sequence"/>
</dbReference>
<organism evidence="2 3">
    <name type="scientific">Cryoendolithus antarcticus</name>
    <dbReference type="NCBI Taxonomy" id="1507870"/>
    <lineage>
        <taxon>Eukaryota</taxon>
        <taxon>Fungi</taxon>
        <taxon>Dikarya</taxon>
        <taxon>Ascomycota</taxon>
        <taxon>Pezizomycotina</taxon>
        <taxon>Dothideomycetes</taxon>
        <taxon>Dothideomycetidae</taxon>
        <taxon>Cladosporiales</taxon>
        <taxon>Cladosporiaceae</taxon>
        <taxon>Cryoendolithus</taxon>
    </lineage>
</organism>
<dbReference type="InParanoid" id="A0A1V8SNG2"/>
<name>A0A1V8SNG2_9PEZI</name>
<accession>A0A1V8SNG2</accession>
<comment type="caution">
    <text evidence="2">The sequence shown here is derived from an EMBL/GenBank/DDBJ whole genome shotgun (WGS) entry which is preliminary data.</text>
</comment>
<evidence type="ECO:0000313" key="2">
    <source>
        <dbReference type="EMBL" id="OQO00610.1"/>
    </source>
</evidence>
<gene>
    <name evidence="2" type="ORF">B0A48_13100</name>
</gene>
<reference evidence="3" key="1">
    <citation type="submission" date="2017-03" db="EMBL/GenBank/DDBJ databases">
        <title>Genomes of endolithic fungi from Antarctica.</title>
        <authorList>
            <person name="Coleine C."/>
            <person name="Masonjones S."/>
            <person name="Stajich J.E."/>
        </authorList>
    </citation>
    <scope>NUCLEOTIDE SEQUENCE [LARGE SCALE GENOMIC DNA]</scope>
    <source>
        <strain evidence="3">CCFEE 5527</strain>
    </source>
</reference>
<feature type="compositionally biased region" description="Polar residues" evidence="1">
    <location>
        <begin position="1"/>
        <end position="15"/>
    </location>
</feature>
<dbReference type="AlphaFoldDB" id="A0A1V8SNG2"/>
<keyword evidence="3" id="KW-1185">Reference proteome</keyword>